<dbReference type="Proteomes" id="UP000035680">
    <property type="component" value="Unassembled WGS sequence"/>
</dbReference>
<name>A0A0K0FRW6_STRVS</name>
<dbReference type="InterPro" id="IPR043128">
    <property type="entry name" value="Rev_trsase/Diguanyl_cyclase"/>
</dbReference>
<sequence length="249" mass="29051">MKSWKDIGEPRLDLLDTVDIKDVGTNIISCLGALVIPVLLDNIKHTCKFYVWKHECDIINFDNLKRLGFIGCESIEKKLENYAQIRVQNFPMSFDVSEDFKPCVILFRKLKPNVQNLVKQRLEEESKLDYLRKIPLNEIRICGDYTQINKFIIISKAQDNISIKNILQLRKEDVRYFYSIDLKNAYKQFTIHSKNRNFATINTQFDFYELLRAVLGIASVPVLFNNSLADLIDPITDTYRNFDDIVVIS</sequence>
<dbReference type="InterPro" id="IPR050951">
    <property type="entry name" value="Retrovirus_Pol_polyprotein"/>
</dbReference>
<reference evidence="1" key="1">
    <citation type="submission" date="2014-07" db="EMBL/GenBank/DDBJ databases">
        <authorList>
            <person name="Martin A.A"/>
            <person name="De Silva N."/>
        </authorList>
    </citation>
    <scope>NUCLEOTIDE SEQUENCE</scope>
</reference>
<accession>A0A0K0FRW6</accession>
<dbReference type="WBParaSite" id="SVE_1286900.1">
    <property type="protein sequence ID" value="SVE_1286900.1"/>
    <property type="gene ID" value="SVE_1286900"/>
</dbReference>
<dbReference type="SUPFAM" id="SSF56672">
    <property type="entry name" value="DNA/RNA polymerases"/>
    <property type="match status" value="1"/>
</dbReference>
<proteinExistence type="predicted"/>
<evidence type="ECO:0000313" key="1">
    <source>
        <dbReference type="Proteomes" id="UP000035680"/>
    </source>
</evidence>
<dbReference type="PANTHER" id="PTHR37984:SF9">
    <property type="entry name" value="INTEGRASE CATALYTIC DOMAIN-CONTAINING PROTEIN"/>
    <property type="match status" value="1"/>
</dbReference>
<organism evidence="1 2">
    <name type="scientific">Strongyloides venezuelensis</name>
    <name type="common">Threadworm</name>
    <dbReference type="NCBI Taxonomy" id="75913"/>
    <lineage>
        <taxon>Eukaryota</taxon>
        <taxon>Metazoa</taxon>
        <taxon>Ecdysozoa</taxon>
        <taxon>Nematoda</taxon>
        <taxon>Chromadorea</taxon>
        <taxon>Rhabditida</taxon>
        <taxon>Tylenchina</taxon>
        <taxon>Panagrolaimomorpha</taxon>
        <taxon>Strongyloidoidea</taxon>
        <taxon>Strongyloididae</taxon>
        <taxon>Strongyloides</taxon>
    </lineage>
</organism>
<dbReference type="Gene3D" id="3.30.70.270">
    <property type="match status" value="1"/>
</dbReference>
<protein>
    <submittedName>
        <fullName evidence="2">Reverse transcriptase domain-containing protein</fullName>
    </submittedName>
</protein>
<evidence type="ECO:0000313" key="2">
    <source>
        <dbReference type="WBParaSite" id="SVE_1286900.1"/>
    </source>
</evidence>
<dbReference type="InterPro" id="IPR043502">
    <property type="entry name" value="DNA/RNA_pol_sf"/>
</dbReference>
<reference evidence="2" key="2">
    <citation type="submission" date="2015-08" db="UniProtKB">
        <authorList>
            <consortium name="WormBaseParasite"/>
        </authorList>
    </citation>
    <scope>IDENTIFICATION</scope>
</reference>
<dbReference type="Gene3D" id="3.10.10.10">
    <property type="entry name" value="HIV Type 1 Reverse Transcriptase, subunit A, domain 1"/>
    <property type="match status" value="1"/>
</dbReference>
<dbReference type="PANTHER" id="PTHR37984">
    <property type="entry name" value="PROTEIN CBG26694"/>
    <property type="match status" value="1"/>
</dbReference>
<dbReference type="AlphaFoldDB" id="A0A0K0FRW6"/>
<keyword evidence="1" id="KW-1185">Reference proteome</keyword>
<dbReference type="STRING" id="75913.A0A0K0FRW6"/>